<keyword evidence="4 5" id="KW-0472">Membrane</keyword>
<evidence type="ECO:0000256" key="4">
    <source>
        <dbReference type="ARBA" id="ARBA00023136"/>
    </source>
</evidence>
<feature type="transmembrane region" description="Helical" evidence="6">
    <location>
        <begin position="97"/>
        <end position="114"/>
    </location>
</feature>
<dbReference type="SMART" id="SM00724">
    <property type="entry name" value="TLC"/>
    <property type="match status" value="1"/>
</dbReference>
<dbReference type="GO" id="GO:0046513">
    <property type="term" value="P:ceramide biosynthetic process"/>
    <property type="evidence" value="ECO:0007669"/>
    <property type="project" value="TreeGrafter"/>
</dbReference>
<dbReference type="Pfam" id="PF03798">
    <property type="entry name" value="TRAM_LAG1_CLN8"/>
    <property type="match status" value="1"/>
</dbReference>
<feature type="domain" description="TLC" evidence="7">
    <location>
        <begin position="51"/>
        <end position="275"/>
    </location>
</feature>
<organism evidence="8 9">
    <name type="scientific">Phrynocephalus forsythii</name>
    <dbReference type="NCBI Taxonomy" id="171643"/>
    <lineage>
        <taxon>Eukaryota</taxon>
        <taxon>Metazoa</taxon>
        <taxon>Chordata</taxon>
        <taxon>Craniata</taxon>
        <taxon>Vertebrata</taxon>
        <taxon>Euteleostomi</taxon>
        <taxon>Lepidosauria</taxon>
        <taxon>Squamata</taxon>
        <taxon>Bifurcata</taxon>
        <taxon>Unidentata</taxon>
        <taxon>Episquamata</taxon>
        <taxon>Toxicofera</taxon>
        <taxon>Iguania</taxon>
        <taxon>Acrodonta</taxon>
        <taxon>Agamidae</taxon>
        <taxon>Agaminae</taxon>
        <taxon>Phrynocephalus</taxon>
    </lineage>
</organism>
<evidence type="ECO:0000313" key="9">
    <source>
        <dbReference type="Proteomes" id="UP001142489"/>
    </source>
</evidence>
<keyword evidence="2 5" id="KW-0812">Transmembrane</keyword>
<feature type="transmembrane region" description="Helical" evidence="6">
    <location>
        <begin position="249"/>
        <end position="271"/>
    </location>
</feature>
<accession>A0A9Q1AVY4</accession>
<feature type="transmembrane region" description="Helical" evidence="6">
    <location>
        <begin position="50"/>
        <end position="77"/>
    </location>
</feature>
<proteinExistence type="predicted"/>
<name>A0A9Q1AVY4_9SAUR</name>
<feature type="transmembrane region" description="Helical" evidence="6">
    <location>
        <begin position="20"/>
        <end position="38"/>
    </location>
</feature>
<evidence type="ECO:0000259" key="7">
    <source>
        <dbReference type="PROSITE" id="PS50922"/>
    </source>
</evidence>
<dbReference type="AlphaFoldDB" id="A0A9Q1AVY4"/>
<comment type="subcellular location">
    <subcellularLocation>
        <location evidence="1">Membrane</location>
        <topology evidence="1">Multi-pass membrane protein</topology>
    </subcellularLocation>
</comment>
<feature type="transmembrane region" description="Helical" evidence="6">
    <location>
        <begin position="171"/>
        <end position="195"/>
    </location>
</feature>
<evidence type="ECO:0000256" key="5">
    <source>
        <dbReference type="PROSITE-ProRule" id="PRU00205"/>
    </source>
</evidence>
<evidence type="ECO:0000256" key="6">
    <source>
        <dbReference type="SAM" id="Phobius"/>
    </source>
</evidence>
<keyword evidence="9" id="KW-1185">Reference proteome</keyword>
<dbReference type="GO" id="GO:0050291">
    <property type="term" value="F:sphingosine N-acyltransferase activity"/>
    <property type="evidence" value="ECO:0007669"/>
    <property type="project" value="TreeGrafter"/>
</dbReference>
<dbReference type="InterPro" id="IPR006634">
    <property type="entry name" value="TLC-dom"/>
</dbReference>
<dbReference type="GO" id="GO:0016020">
    <property type="term" value="C:membrane"/>
    <property type="evidence" value="ECO:0007669"/>
    <property type="project" value="UniProtKB-SubCell"/>
</dbReference>
<dbReference type="GO" id="GO:0055088">
    <property type="term" value="P:lipid homeostasis"/>
    <property type="evidence" value="ECO:0007669"/>
    <property type="project" value="TreeGrafter"/>
</dbReference>
<evidence type="ECO:0000256" key="3">
    <source>
        <dbReference type="ARBA" id="ARBA00022989"/>
    </source>
</evidence>
<keyword evidence="3 6" id="KW-1133">Transmembrane helix</keyword>
<gene>
    <name evidence="8" type="ORF">JRQ81_005968</name>
</gene>
<dbReference type="PANTHER" id="PTHR13439">
    <property type="entry name" value="CT120 PROTEIN"/>
    <property type="match status" value="1"/>
</dbReference>
<dbReference type="Proteomes" id="UP001142489">
    <property type="component" value="Unassembled WGS sequence"/>
</dbReference>
<feature type="transmembrane region" description="Helical" evidence="6">
    <location>
        <begin position="207"/>
        <end position="229"/>
    </location>
</feature>
<feature type="transmembrane region" description="Helical" evidence="6">
    <location>
        <begin position="144"/>
        <end position="165"/>
    </location>
</feature>
<dbReference type="PANTHER" id="PTHR13439:SF15">
    <property type="entry name" value="CERAMIDE SYNTHASE"/>
    <property type="match status" value="1"/>
</dbReference>
<comment type="caution">
    <text evidence="8">The sequence shown here is derived from an EMBL/GenBank/DDBJ whole genome shotgun (WGS) entry which is preliminary data.</text>
</comment>
<protein>
    <recommendedName>
        <fullName evidence="7">TLC domain-containing protein</fullName>
    </recommendedName>
</protein>
<dbReference type="GO" id="GO:0005783">
    <property type="term" value="C:endoplasmic reticulum"/>
    <property type="evidence" value="ECO:0007669"/>
    <property type="project" value="TreeGrafter"/>
</dbReference>
<dbReference type="EMBL" id="JAPFRF010000012">
    <property type="protein sequence ID" value="KAJ7314053.1"/>
    <property type="molecule type" value="Genomic_DNA"/>
</dbReference>
<dbReference type="PROSITE" id="PS50922">
    <property type="entry name" value="TLC"/>
    <property type="match status" value="1"/>
</dbReference>
<evidence type="ECO:0000313" key="8">
    <source>
        <dbReference type="EMBL" id="KAJ7314053.1"/>
    </source>
</evidence>
<evidence type="ECO:0000256" key="1">
    <source>
        <dbReference type="ARBA" id="ARBA00004141"/>
    </source>
</evidence>
<dbReference type="InterPro" id="IPR050846">
    <property type="entry name" value="TLCD"/>
</dbReference>
<dbReference type="OrthoDB" id="10266980at2759"/>
<evidence type="ECO:0000256" key="2">
    <source>
        <dbReference type="ARBA" id="ARBA00022692"/>
    </source>
</evidence>
<reference evidence="8" key="1">
    <citation type="journal article" date="2023" name="DNA Res.">
        <title>Chromosome-level genome assembly of Phrynocephalus forsythii using third-generation DNA sequencing and Hi-C analysis.</title>
        <authorList>
            <person name="Qi Y."/>
            <person name="Zhao W."/>
            <person name="Zhao Y."/>
            <person name="Niu C."/>
            <person name="Cao S."/>
            <person name="Zhang Y."/>
        </authorList>
    </citation>
    <scope>NUCLEOTIDE SEQUENCE</scope>
    <source>
        <tissue evidence="8">Muscle</tissue>
    </source>
</reference>
<sequence>MMSPLAGFTIALLARMVEKFPYMFLLGLAAYPALFWVLRLFLLHFRQMEVLYAIYVSARLVSSLQAIMASTVGYIISTSCKHIIDDQHWLTSTYTQFAVPYFIYDVYAMFLCHWHKYRVKGHESGSAGARTLRTVLRTYLRKEFLMVVHHVFMVLVCFPMSVLWRQGKGDFFLGCMLMAELSTPFVCLGKVLILYKQQHTLLHKVNGLLMLITFFCCRILLFPYMYWVYGQYAGMPLYRVPFSIPAEYNLGSAILMAPQIYWFGLICRAAFRVFRARGAASKEQVLRNGHRPETQALD</sequence>